<keyword evidence="3" id="KW-1185">Reference proteome</keyword>
<dbReference type="AlphaFoldDB" id="A0A9P5LH51"/>
<feature type="compositionally biased region" description="Basic and acidic residues" evidence="1">
    <location>
        <begin position="141"/>
        <end position="151"/>
    </location>
</feature>
<evidence type="ECO:0000313" key="2">
    <source>
        <dbReference type="EMBL" id="KAF7550595.1"/>
    </source>
</evidence>
<dbReference type="Proteomes" id="UP000722485">
    <property type="component" value="Unassembled WGS sequence"/>
</dbReference>
<protein>
    <submittedName>
        <fullName evidence="2">Uncharacterized protein</fullName>
    </submittedName>
</protein>
<evidence type="ECO:0000313" key="3">
    <source>
        <dbReference type="Proteomes" id="UP000722485"/>
    </source>
</evidence>
<dbReference type="EMBL" id="JAANBB010000095">
    <property type="protein sequence ID" value="KAF7550595.1"/>
    <property type="molecule type" value="Genomic_DNA"/>
</dbReference>
<organism evidence="2 3">
    <name type="scientific">Cylindrodendrum hubeiense</name>
    <dbReference type="NCBI Taxonomy" id="595255"/>
    <lineage>
        <taxon>Eukaryota</taxon>
        <taxon>Fungi</taxon>
        <taxon>Dikarya</taxon>
        <taxon>Ascomycota</taxon>
        <taxon>Pezizomycotina</taxon>
        <taxon>Sordariomycetes</taxon>
        <taxon>Hypocreomycetidae</taxon>
        <taxon>Hypocreales</taxon>
        <taxon>Nectriaceae</taxon>
        <taxon>Cylindrodendrum</taxon>
    </lineage>
</organism>
<evidence type="ECO:0000256" key="1">
    <source>
        <dbReference type="SAM" id="MobiDB-lite"/>
    </source>
</evidence>
<feature type="region of interest" description="Disordered" evidence="1">
    <location>
        <begin position="141"/>
        <end position="164"/>
    </location>
</feature>
<sequence>MEKASSKANALSCRKEKPMLELQAIGPQNAVKALRRRRLTRVFPAAQPGIPILLRCASDFKAHGWPAPRARAGPAGSPAWAQGRRPVMGLIESTMGGARPCPQGEARQGSIATVERWQPHQARPWDSTSASASARPCQARRAEVKHGEHAQRVRIGGNQMSMPG</sequence>
<comment type="caution">
    <text evidence="2">The sequence shown here is derived from an EMBL/GenBank/DDBJ whole genome shotgun (WGS) entry which is preliminary data.</text>
</comment>
<gene>
    <name evidence="2" type="ORF">G7Z17_g5605</name>
</gene>
<name>A0A9P5LH51_9HYPO</name>
<reference evidence="2" key="1">
    <citation type="submission" date="2020-03" db="EMBL/GenBank/DDBJ databases">
        <title>Draft Genome Sequence of Cylindrodendrum hubeiense.</title>
        <authorList>
            <person name="Buettner E."/>
            <person name="Kellner H."/>
        </authorList>
    </citation>
    <scope>NUCLEOTIDE SEQUENCE</scope>
    <source>
        <strain evidence="2">IHI 201604</strain>
    </source>
</reference>
<accession>A0A9P5LH51</accession>
<proteinExistence type="predicted"/>